<keyword evidence="3" id="KW-1185">Reference proteome</keyword>
<dbReference type="PANTHER" id="PTHR31701:SF2">
    <property type="entry name" value="ENDOPLASMIC RETICULUM MEMBRANE-ASSOCIATED RNA DEGRADATION PROTEIN"/>
    <property type="match status" value="1"/>
</dbReference>
<evidence type="ECO:0000313" key="2">
    <source>
        <dbReference type="EMBL" id="GMF37279.1"/>
    </source>
</evidence>
<feature type="domain" description="DUF4209" evidence="1">
    <location>
        <begin position="163"/>
        <end position="229"/>
    </location>
</feature>
<evidence type="ECO:0000313" key="3">
    <source>
        <dbReference type="Proteomes" id="UP001165083"/>
    </source>
</evidence>
<dbReference type="InterPro" id="IPR025209">
    <property type="entry name" value="DUF4209"/>
</dbReference>
<evidence type="ECO:0000259" key="1">
    <source>
        <dbReference type="Pfam" id="PF13910"/>
    </source>
</evidence>
<proteinExistence type="predicted"/>
<accession>A0A9W7CP34</accession>
<organism evidence="2 3">
    <name type="scientific">Phytophthora lilii</name>
    <dbReference type="NCBI Taxonomy" id="2077276"/>
    <lineage>
        <taxon>Eukaryota</taxon>
        <taxon>Sar</taxon>
        <taxon>Stramenopiles</taxon>
        <taxon>Oomycota</taxon>
        <taxon>Peronosporomycetes</taxon>
        <taxon>Peronosporales</taxon>
        <taxon>Peronosporaceae</taxon>
        <taxon>Phytophthora</taxon>
    </lineage>
</organism>
<dbReference type="Proteomes" id="UP001165083">
    <property type="component" value="Unassembled WGS sequence"/>
</dbReference>
<name>A0A9W7CP34_9STRA</name>
<sequence length="851" mass="94952">MAPLSPSTPIYRPSLSSAVHDALYSYWRLPGCTRSSLQSTVPKFCVDVDGVVTLDWNSWLSSVDANAKGAKAVANEVEMTWTLAIEAEKFVARGTVDLNVENRFSSWRAVRRLTHAESLKKVAMMLEDGAGDFFMAFVVGVTILEKALYDLHNEISELSGVVKSRKKNMILRDLLRSDTLVDALPEGLLHLLRILFLPSGLNLRNLVWHGFMAPAEFPKCFGCLTLVLITVLPKYFCWPLEKSLSKCDVKKTVEEELFCIDSFDDRFVVKLEKSPETEEDKTEWLDLVAALRQETPQMRDEIIRTWSASLFVPAGRSTLLQRAIEALVKWGDELWFLFAVFAVLEHGLRLEFLRANQMRAGLSSAYGLAQIDAYYSTLDGFGQKDKHQVLLHPAVLLDFASDESSSKAKDDSPSDSVVNALYERLPLPALMMLLDLFMMSTGPNLRAKLCHGEASLSSFLEHDESRSSDTAKVSSATNFLFASLVLLCENSRCKTKRMPLPPAISHSLQSFSSSTTCSFHPYYRLHRALSVAHGVALEFAAFRTYWTAYHIEELSVDSDKCEGQTRLTCVNFSDVKANNDTAFTLTEKTERVAEFLAALAVEDSSASSKPKKKSFAQLTGQLNGRLHELSARIRGDFVGNHQLSSEGSRSSVFLALLHEEYSSAHQTSTAWNLRGESIERSLLALSDQDGLSVASCMMEIIICCQRSLETFRDRIEQLQQLVIEGKARTNHRRSLLSSVFFLPVFERMQIVSLSIVEHQLVHLHDVAARMEWHTKAADSSSPSTESTLCPQALQVEQLQRKLLQCITSFEGCTSSGEASQKSGEQAVARALQFLNSKAVKAAFPPKAWMES</sequence>
<dbReference type="PANTHER" id="PTHR31701">
    <property type="entry name" value="ENDOPLASMIC RETICULUM MEMBRANE-ASSOCIATED RNA DEGRADATION PROTEIN"/>
    <property type="match status" value="1"/>
</dbReference>
<gene>
    <name evidence="2" type="ORF">Plil01_001570500</name>
</gene>
<dbReference type="Pfam" id="PF13910">
    <property type="entry name" value="DUF4209"/>
    <property type="match status" value="1"/>
</dbReference>
<dbReference type="OrthoDB" id="49386at2759"/>
<dbReference type="AlphaFoldDB" id="A0A9W7CP34"/>
<protein>
    <submittedName>
        <fullName evidence="2">Unnamed protein product</fullName>
    </submittedName>
</protein>
<dbReference type="InterPro" id="IPR039635">
    <property type="entry name" value="ERMARD"/>
</dbReference>
<dbReference type="EMBL" id="BSXW01001504">
    <property type="protein sequence ID" value="GMF37279.1"/>
    <property type="molecule type" value="Genomic_DNA"/>
</dbReference>
<comment type="caution">
    <text evidence="2">The sequence shown here is derived from an EMBL/GenBank/DDBJ whole genome shotgun (WGS) entry which is preliminary data.</text>
</comment>
<reference evidence="2" key="1">
    <citation type="submission" date="2023-04" db="EMBL/GenBank/DDBJ databases">
        <title>Phytophthora lilii NBRC 32176.</title>
        <authorList>
            <person name="Ichikawa N."/>
            <person name="Sato H."/>
            <person name="Tonouchi N."/>
        </authorList>
    </citation>
    <scope>NUCLEOTIDE SEQUENCE</scope>
    <source>
        <strain evidence="2">NBRC 32176</strain>
    </source>
</reference>